<gene>
    <name evidence="2" type="ORF">GSOID_T00022185001</name>
</gene>
<feature type="non-terminal residue" evidence="2">
    <location>
        <position position="1"/>
    </location>
</feature>
<dbReference type="Proteomes" id="UP000011014">
    <property type="component" value="Unassembled WGS sequence"/>
</dbReference>
<proteinExistence type="inferred from homology"/>
<comment type="similarity">
    <text evidence="1">Belongs to the MDM20/NAA25 family.</text>
</comment>
<reference evidence="2" key="1">
    <citation type="journal article" date="2010" name="Science">
        <title>Plasticity of animal genome architecture unmasked by rapid evolution of a pelagic tunicate.</title>
        <authorList>
            <person name="Denoeud F."/>
            <person name="Henriet S."/>
            <person name="Mungpakdee S."/>
            <person name="Aury J.M."/>
            <person name="Da Silva C."/>
            <person name="Brinkmann H."/>
            <person name="Mikhaleva J."/>
            <person name="Olsen L.C."/>
            <person name="Jubin C."/>
            <person name="Canestro C."/>
            <person name="Bouquet J.M."/>
            <person name="Danks G."/>
            <person name="Poulain J."/>
            <person name="Campsteijn C."/>
            <person name="Adamski M."/>
            <person name="Cross I."/>
            <person name="Yadetie F."/>
            <person name="Muffato M."/>
            <person name="Louis A."/>
            <person name="Butcher S."/>
            <person name="Tsagkogeorga G."/>
            <person name="Konrad A."/>
            <person name="Singh S."/>
            <person name="Jensen M.F."/>
            <person name="Cong E.H."/>
            <person name="Eikeseth-Otteraa H."/>
            <person name="Noel B."/>
            <person name="Anthouard V."/>
            <person name="Porcel B.M."/>
            <person name="Kachouri-Lafond R."/>
            <person name="Nishino A."/>
            <person name="Ugolini M."/>
            <person name="Chourrout P."/>
            <person name="Nishida H."/>
            <person name="Aasland R."/>
            <person name="Huzurbazar S."/>
            <person name="Westhof E."/>
            <person name="Delsuc F."/>
            <person name="Lehrach H."/>
            <person name="Reinhardt R."/>
            <person name="Weissenbach J."/>
            <person name="Roy S.W."/>
            <person name="Artiguenave F."/>
            <person name="Postlethwait J.H."/>
            <person name="Manak J.R."/>
            <person name="Thompson E.M."/>
            <person name="Jaillon O."/>
            <person name="Du Pasquier L."/>
            <person name="Boudinot P."/>
            <person name="Liberles D.A."/>
            <person name="Volff J.N."/>
            <person name="Philippe H."/>
            <person name="Lenhard B."/>
            <person name="Roest Crollius H."/>
            <person name="Wincker P."/>
            <person name="Chourrout D."/>
        </authorList>
    </citation>
    <scope>NUCLEOTIDE SEQUENCE [LARGE SCALE GENOMIC DNA]</scope>
</reference>
<dbReference type="PANTHER" id="PTHR22767:SF3">
    <property type="entry name" value="N-ALPHA-ACETYLTRANSFERASE 25, NATB AUXILIARY SUBUNIT"/>
    <property type="match status" value="1"/>
</dbReference>
<dbReference type="Pfam" id="PF09797">
    <property type="entry name" value="NatB_MDM20"/>
    <property type="match status" value="1"/>
</dbReference>
<accession>E4YXM3</accession>
<protein>
    <submittedName>
        <fullName evidence="2">Uncharacterized protein</fullName>
    </submittedName>
</protein>
<evidence type="ECO:0000313" key="2">
    <source>
        <dbReference type="EMBL" id="CBY40206.1"/>
    </source>
</evidence>
<evidence type="ECO:0000256" key="1">
    <source>
        <dbReference type="ARBA" id="ARBA00006298"/>
    </source>
</evidence>
<name>E4YXM3_OIKDI</name>
<dbReference type="EMBL" id="FN655820">
    <property type="protein sequence ID" value="CBY40206.1"/>
    <property type="molecule type" value="Genomic_DNA"/>
</dbReference>
<organism evidence="2">
    <name type="scientific">Oikopleura dioica</name>
    <name type="common">Tunicate</name>
    <dbReference type="NCBI Taxonomy" id="34765"/>
    <lineage>
        <taxon>Eukaryota</taxon>
        <taxon>Metazoa</taxon>
        <taxon>Chordata</taxon>
        <taxon>Tunicata</taxon>
        <taxon>Appendicularia</taxon>
        <taxon>Copelata</taxon>
        <taxon>Oikopleuridae</taxon>
        <taxon>Oikopleura</taxon>
    </lineage>
</organism>
<sequence>TLDIKSLSEETKLDSVCASHLLPYQHALSWGVESVVENNISAVESVGRDVYEAAKEFANVKKLMDTEGRPWDRHFLVAALMQLRNDYKSHSSIIKALAILSRGIKASGTCPDLLFLSLNLFARFDCVNEAIKLFRTHLDMKSIQNDSLGYVMFPQVFQLNPEAAAELLDNPLTFYSNSKKDTTEAIIKCFREGSFAQVEDIERFREALKNSIMRKLLQVENLVTSGYYGKKLLSELSDKKVSDNRDFDALNWWGPDRVSKIQDLKTRSLNDLEQYVRFRTGCLEVLQGAENNMEEVEKLAEVPDFEHSEVVLLSGYHRMPTTECRKMTVITLKLLNYLRDCLIEKKAKETDSVLFEEYKKCFEGILARKELRSRWFIIESVMFILNFVKSHEQAVQDIKKGGKRIQKKVKEDFAAFVEFSNYLTGCGQESFLKQMIELESLVIEEDVSGIITTIKNDREEVRLTLNEIYTKYSSNLSRQLAKK</sequence>
<dbReference type="GO" id="GO:0031416">
    <property type="term" value="C:NatB complex"/>
    <property type="evidence" value="ECO:0007669"/>
    <property type="project" value="TreeGrafter"/>
</dbReference>
<dbReference type="PANTHER" id="PTHR22767">
    <property type="entry name" value="N-TERMINAL ACETYLTRANSFERASE-RELATED"/>
    <property type="match status" value="1"/>
</dbReference>
<dbReference type="AlphaFoldDB" id="E4YXM3"/>
<dbReference type="InterPro" id="IPR019183">
    <property type="entry name" value="NAA25_NatB_aux_su"/>
</dbReference>